<name>A0A078LN42_9PSED</name>
<evidence type="ECO:0000259" key="5">
    <source>
        <dbReference type="PROSITE" id="PS51352"/>
    </source>
</evidence>
<keyword evidence="3" id="KW-0479">Metal-binding</keyword>
<feature type="domain" description="Thioredoxin" evidence="5">
    <location>
        <begin position="48"/>
        <end position="210"/>
    </location>
</feature>
<evidence type="ECO:0000256" key="1">
    <source>
        <dbReference type="ARBA" id="ARBA00010996"/>
    </source>
</evidence>
<dbReference type="Proteomes" id="UP000053902">
    <property type="component" value="Unassembled WGS sequence"/>
</dbReference>
<dbReference type="AlphaFoldDB" id="A0A078LN42"/>
<dbReference type="SUPFAM" id="SSF52833">
    <property type="entry name" value="Thioredoxin-like"/>
    <property type="match status" value="1"/>
</dbReference>
<dbReference type="HOGENOM" id="CLU_050131_3_2_6"/>
<feature type="binding site" evidence="3">
    <location>
        <position position="175"/>
    </location>
    <ligand>
        <name>Cu cation</name>
        <dbReference type="ChEBI" id="CHEBI:23378"/>
    </ligand>
</feature>
<proteinExistence type="inferred from homology"/>
<evidence type="ECO:0000256" key="3">
    <source>
        <dbReference type="PIRSR" id="PIRSR603782-1"/>
    </source>
</evidence>
<sequence length="214" mass="23395">MEPPQTNMIAMLDSLLLRCLLISALAFTAPAFALDRNALLDDANLLLLPRERAVPSIELIDQDGQAFVTDALRGRWHILFFGFTACPDICPTTLSDMRRVFAQLPAQLRDQLQLVMVTADPARDTPEQLKTYLSYYRAGFTGLTGEMAQLQRLSKALGLPFVPASQTDGSYNVAHSGNLALIGPDGTLRGHIRAPFKLDALPDALKQILTASSD</sequence>
<keyword evidence="2 3" id="KW-0186">Copper</keyword>
<dbReference type="Pfam" id="PF02630">
    <property type="entry name" value="SCO1-SenC"/>
    <property type="match status" value="1"/>
</dbReference>
<keyword evidence="4" id="KW-1015">Disulfide bond</keyword>
<evidence type="ECO:0000256" key="2">
    <source>
        <dbReference type="ARBA" id="ARBA00023008"/>
    </source>
</evidence>
<dbReference type="Gene3D" id="3.40.30.10">
    <property type="entry name" value="Glutaredoxin"/>
    <property type="match status" value="1"/>
</dbReference>
<feature type="binding site" evidence="3">
    <location>
        <position position="86"/>
    </location>
    <ligand>
        <name>Cu cation</name>
        <dbReference type="ChEBI" id="CHEBI:23378"/>
    </ligand>
</feature>
<dbReference type="CDD" id="cd02968">
    <property type="entry name" value="SCO"/>
    <property type="match status" value="1"/>
</dbReference>
<keyword evidence="7" id="KW-1185">Reference proteome</keyword>
<dbReference type="eggNOG" id="COG1999">
    <property type="taxonomic scope" value="Bacteria"/>
</dbReference>
<organism evidence="6 7">
    <name type="scientific">Pseudomonas saudiphocaensis</name>
    <dbReference type="NCBI Taxonomy" id="1499686"/>
    <lineage>
        <taxon>Bacteria</taxon>
        <taxon>Pseudomonadati</taxon>
        <taxon>Pseudomonadota</taxon>
        <taxon>Gammaproteobacteria</taxon>
        <taxon>Pseudomonadales</taxon>
        <taxon>Pseudomonadaceae</taxon>
        <taxon>Pseudomonas</taxon>
    </lineage>
</organism>
<dbReference type="InterPro" id="IPR036249">
    <property type="entry name" value="Thioredoxin-like_sf"/>
</dbReference>
<reference evidence="6 7" key="1">
    <citation type="submission" date="2014-07" db="EMBL/GenBank/DDBJ databases">
        <authorList>
            <person name="Urmite Genomes Urmite Genomes"/>
        </authorList>
    </citation>
    <scope>NUCLEOTIDE SEQUENCE [LARGE SCALE GENOMIC DNA]</scope>
    <source>
        <strain evidence="6 7">20_BN</strain>
    </source>
</reference>
<gene>
    <name evidence="6" type="ORF">BN1079_01203</name>
</gene>
<dbReference type="EMBL" id="CCSF01000001">
    <property type="protein sequence ID" value="CDZ93898.1"/>
    <property type="molecule type" value="Genomic_DNA"/>
</dbReference>
<evidence type="ECO:0000313" key="7">
    <source>
        <dbReference type="Proteomes" id="UP000053902"/>
    </source>
</evidence>
<feature type="binding site" evidence="3">
    <location>
        <position position="90"/>
    </location>
    <ligand>
        <name>Cu cation</name>
        <dbReference type="ChEBI" id="CHEBI:23378"/>
    </ligand>
</feature>
<comment type="similarity">
    <text evidence="1">Belongs to the SCO1/2 family.</text>
</comment>
<protein>
    <submittedName>
        <fullName evidence="6">Sco1/SenC family protein</fullName>
    </submittedName>
</protein>
<dbReference type="InterPro" id="IPR003782">
    <property type="entry name" value="SCO1/SenC"/>
</dbReference>
<dbReference type="InterPro" id="IPR013766">
    <property type="entry name" value="Thioredoxin_domain"/>
</dbReference>
<accession>A0A078LN42</accession>
<dbReference type="GO" id="GO:0046872">
    <property type="term" value="F:metal ion binding"/>
    <property type="evidence" value="ECO:0007669"/>
    <property type="project" value="UniProtKB-KW"/>
</dbReference>
<evidence type="ECO:0000313" key="6">
    <source>
        <dbReference type="EMBL" id="CDZ93898.1"/>
    </source>
</evidence>
<feature type="disulfide bond" description="Redox-active" evidence="4">
    <location>
        <begin position="86"/>
        <end position="90"/>
    </location>
</feature>
<dbReference type="STRING" id="1499686.BN1079_01203"/>
<evidence type="ECO:0000256" key="4">
    <source>
        <dbReference type="PIRSR" id="PIRSR603782-2"/>
    </source>
</evidence>
<dbReference type="PANTHER" id="PTHR12151:SF25">
    <property type="entry name" value="LINALOOL DEHYDRATASE_ISOMERASE DOMAIN-CONTAINING PROTEIN"/>
    <property type="match status" value="1"/>
</dbReference>
<dbReference type="PANTHER" id="PTHR12151">
    <property type="entry name" value="ELECTRON TRANSPORT PROTIN SCO1/SENC FAMILY MEMBER"/>
    <property type="match status" value="1"/>
</dbReference>
<dbReference type="PROSITE" id="PS51352">
    <property type="entry name" value="THIOREDOXIN_2"/>
    <property type="match status" value="1"/>
</dbReference>